<evidence type="ECO:0000256" key="1">
    <source>
        <dbReference type="ARBA" id="ARBA00004173"/>
    </source>
</evidence>
<evidence type="ECO:0000313" key="4">
    <source>
        <dbReference type="EMBL" id="KGR05181.1"/>
    </source>
</evidence>
<accession>A0AB34PLD6</accession>
<evidence type="ECO:0000256" key="2">
    <source>
        <dbReference type="ARBA" id="ARBA00023128"/>
    </source>
</evidence>
<organism evidence="4 5">
    <name type="scientific">Candida albicans P78048</name>
    <dbReference type="NCBI Taxonomy" id="1094989"/>
    <lineage>
        <taxon>Eukaryota</taxon>
        <taxon>Fungi</taxon>
        <taxon>Dikarya</taxon>
        <taxon>Ascomycota</taxon>
        <taxon>Saccharomycotina</taxon>
        <taxon>Pichiomycetes</taxon>
        <taxon>Debaryomycetaceae</taxon>
        <taxon>Candida/Lodderomyces clade</taxon>
        <taxon>Candida</taxon>
    </lineage>
</organism>
<dbReference type="SMR" id="A0AB34PLD6"/>
<proteinExistence type="predicted"/>
<dbReference type="EMBL" id="AJIX01000040">
    <property type="protein sequence ID" value="KGR05181.1"/>
    <property type="molecule type" value="Genomic_DNA"/>
</dbReference>
<comment type="caution">
    <text evidence="4">The sequence shown here is derived from an EMBL/GenBank/DDBJ whole genome shotgun (WGS) entry which is preliminary data.</text>
</comment>
<gene>
    <name evidence="4" type="ORF">MG3_05176</name>
</gene>
<sequence>MSTRMFITSKNKYNKKIENAIKKINKLTANPETSFKFDAERFKEIELFVYGQRPITYKPAWGLKLFWKDNLPTLRYHNPDIQFTVNNITVESESELSKLPLKLKVHGTDQSNSFEINCTDKPPSKILSELIEITKARKLTEEELPKLPLRPVK</sequence>
<keyword evidence="2" id="KW-0496">Mitochondrion</keyword>
<evidence type="ECO:0000259" key="3">
    <source>
        <dbReference type="SMART" id="SM00916"/>
    </source>
</evidence>
<dbReference type="Proteomes" id="UP000030161">
    <property type="component" value="Unassembled WGS sequence"/>
</dbReference>
<dbReference type="Pfam" id="PF05047">
    <property type="entry name" value="L51_S25_CI-B8"/>
    <property type="match status" value="1"/>
</dbReference>
<name>A0AB34PLD6_CANAX</name>
<feature type="domain" description="Ribosomal protein/NADH dehydrogenase" evidence="3">
    <location>
        <begin position="56"/>
        <end position="137"/>
    </location>
</feature>
<dbReference type="InterPro" id="IPR007741">
    <property type="entry name" value="Ribosomal_mL43/mS25/NADH_DH"/>
</dbReference>
<reference evidence="4 5" key="1">
    <citation type="submission" date="2013-12" db="EMBL/GenBank/DDBJ databases">
        <title>The Genome Sequence of Candida albicans P78048.</title>
        <authorList>
            <consortium name="The Broad Institute Genome Sequencing Platform"/>
            <consortium name="The Broad Institute Genome Sequencing Center for Infectious Disease"/>
            <person name="Cuomo C."/>
            <person name="Bennett R."/>
            <person name="Hirakawa M."/>
            <person name="Noverr M."/>
            <person name="Mitchell A."/>
            <person name="Young S.K."/>
            <person name="Zeng Q."/>
            <person name="Gargeya S."/>
            <person name="Fitzgerald M."/>
            <person name="Abouelleil A."/>
            <person name="Alvarado L."/>
            <person name="Berlin A.M."/>
            <person name="Chapman S.B."/>
            <person name="Dewar J."/>
            <person name="Goldberg J."/>
            <person name="Griggs A."/>
            <person name="Gujja S."/>
            <person name="Hansen M."/>
            <person name="Howarth C."/>
            <person name="Imamovic A."/>
            <person name="Larimer J."/>
            <person name="McCowan C."/>
            <person name="Murphy C."/>
            <person name="Pearson M."/>
            <person name="Priest M."/>
            <person name="Roberts A."/>
            <person name="Saif S."/>
            <person name="Shea T."/>
            <person name="Sykes S."/>
            <person name="Wortman J."/>
            <person name="Nusbaum C."/>
            <person name="Birren B."/>
        </authorList>
    </citation>
    <scope>NUCLEOTIDE SEQUENCE [LARGE SCALE GENOMIC DNA]</scope>
    <source>
        <strain evidence="4 5">P78048</strain>
    </source>
</reference>
<comment type="subcellular location">
    <subcellularLocation>
        <location evidence="1">Mitochondrion</location>
    </subcellularLocation>
</comment>
<dbReference type="AlphaFoldDB" id="A0AB34PLD6"/>
<dbReference type="GO" id="GO:0005739">
    <property type="term" value="C:mitochondrion"/>
    <property type="evidence" value="ECO:0007669"/>
    <property type="project" value="UniProtKB-SubCell"/>
</dbReference>
<dbReference type="SMART" id="SM00916">
    <property type="entry name" value="L51_S25_CI-B8"/>
    <property type="match status" value="1"/>
</dbReference>
<protein>
    <recommendedName>
        <fullName evidence="3">Ribosomal protein/NADH dehydrogenase domain-containing protein</fullName>
    </recommendedName>
</protein>
<evidence type="ECO:0000313" key="5">
    <source>
        <dbReference type="Proteomes" id="UP000030161"/>
    </source>
</evidence>